<keyword evidence="5" id="KW-1185">Reference proteome</keyword>
<evidence type="ECO:0000256" key="2">
    <source>
        <dbReference type="SAM" id="Phobius"/>
    </source>
</evidence>
<name>A0AAN1WJ73_9GAMM</name>
<organism evidence="4 5">
    <name type="scientific">Marinagarivorans cellulosilyticus</name>
    <dbReference type="NCBI Taxonomy" id="2721545"/>
    <lineage>
        <taxon>Bacteria</taxon>
        <taxon>Pseudomonadati</taxon>
        <taxon>Pseudomonadota</taxon>
        <taxon>Gammaproteobacteria</taxon>
        <taxon>Cellvibrionales</taxon>
        <taxon>Cellvibrionaceae</taxon>
        <taxon>Marinagarivorans</taxon>
    </lineage>
</organism>
<dbReference type="Pfam" id="PF00498">
    <property type="entry name" value="FHA"/>
    <property type="match status" value="1"/>
</dbReference>
<dbReference type="RefSeq" id="WP_236983094.1">
    <property type="nucleotide sequence ID" value="NZ_AP023086.1"/>
</dbReference>
<dbReference type="AlphaFoldDB" id="A0AAN1WJ73"/>
<proteinExistence type="predicted"/>
<dbReference type="KEGG" id="marq:MARGE09_P2817"/>
<dbReference type="CDD" id="cd00060">
    <property type="entry name" value="FHA"/>
    <property type="match status" value="2"/>
</dbReference>
<dbReference type="PANTHER" id="PTHR23308">
    <property type="entry name" value="NUCLEAR INHIBITOR OF PROTEIN PHOSPHATASE-1"/>
    <property type="match status" value="1"/>
</dbReference>
<dbReference type="Proteomes" id="UP001320119">
    <property type="component" value="Chromosome"/>
</dbReference>
<dbReference type="SUPFAM" id="SSF49879">
    <property type="entry name" value="SMAD/FHA domain"/>
    <property type="match status" value="2"/>
</dbReference>
<evidence type="ECO:0000313" key="4">
    <source>
        <dbReference type="EMBL" id="BCD98616.1"/>
    </source>
</evidence>
<evidence type="ECO:0000256" key="1">
    <source>
        <dbReference type="SAM" id="MobiDB-lite"/>
    </source>
</evidence>
<dbReference type="PROSITE" id="PS50006">
    <property type="entry name" value="FHA_DOMAIN"/>
    <property type="match status" value="1"/>
</dbReference>
<dbReference type="Pfam" id="PF16697">
    <property type="entry name" value="Yop-YscD_cpl"/>
    <property type="match status" value="1"/>
</dbReference>
<feature type="domain" description="FHA" evidence="3">
    <location>
        <begin position="148"/>
        <end position="197"/>
    </location>
</feature>
<keyword evidence="2" id="KW-1133">Transmembrane helix</keyword>
<evidence type="ECO:0000259" key="3">
    <source>
        <dbReference type="PROSITE" id="PS50006"/>
    </source>
</evidence>
<dbReference type="InterPro" id="IPR008984">
    <property type="entry name" value="SMAD_FHA_dom_sf"/>
</dbReference>
<gene>
    <name evidence="4" type="ORF">MARGE09_P2817</name>
</gene>
<reference evidence="4 5" key="1">
    <citation type="journal article" date="2022" name="IScience">
        <title>An ultrasensitive nanofiber-based assay for enzymatic hydrolysis and deep-sea microbial degradation of cellulose.</title>
        <authorList>
            <person name="Tsudome M."/>
            <person name="Tachioka M."/>
            <person name="Miyazaki M."/>
            <person name="Uchimura K."/>
            <person name="Tsuda M."/>
            <person name="Takaki Y."/>
            <person name="Deguchi S."/>
        </authorList>
    </citation>
    <scope>NUCLEOTIDE SEQUENCE [LARGE SCALE GENOMIC DNA]</scope>
    <source>
        <strain evidence="4 5">GE09</strain>
    </source>
</reference>
<evidence type="ECO:0000313" key="5">
    <source>
        <dbReference type="Proteomes" id="UP001320119"/>
    </source>
</evidence>
<sequence>MLQLRFTNSAKPAMWLVAPKYTFGSKHDCDCVLAQPGVVEHHADIIVEGEAVSLVRIDGSAIIQVNGHTVAASQVLKPGDLISMGEAELAIADPKQEGPKRDFSDKTNLRSALNLKSVPEGEAEAPWHLRPLNTTLAKSDGFDLHGTMLLGRSKECDICIPASHLSRKHAKFIVTDAGLTVEDLGSSNGTFINGARIERISLHHGDEVSFDTLRFRVEAASNVEDVTTLRAALDETQIRQAVTPKQIERQKPSSGAGRKSPPVRPRLSSASTGRSNDDSSADTIKLLLGAGIVIGVVAWLAWFLLT</sequence>
<dbReference type="SMART" id="SM00240">
    <property type="entry name" value="FHA"/>
    <property type="match status" value="2"/>
</dbReference>
<protein>
    <recommendedName>
        <fullName evidence="3">FHA domain-containing protein</fullName>
    </recommendedName>
</protein>
<dbReference type="EMBL" id="AP023086">
    <property type="protein sequence ID" value="BCD98616.1"/>
    <property type="molecule type" value="Genomic_DNA"/>
</dbReference>
<keyword evidence="2" id="KW-0472">Membrane</keyword>
<dbReference type="InterPro" id="IPR032030">
    <property type="entry name" value="YscD_cytoplasmic_dom"/>
</dbReference>
<accession>A0AAN1WJ73</accession>
<feature type="region of interest" description="Disordered" evidence="1">
    <location>
        <begin position="243"/>
        <end position="279"/>
    </location>
</feature>
<dbReference type="InterPro" id="IPR050923">
    <property type="entry name" value="Cell_Proc_Reg/RNA_Proc"/>
</dbReference>
<feature type="transmembrane region" description="Helical" evidence="2">
    <location>
        <begin position="286"/>
        <end position="305"/>
    </location>
</feature>
<keyword evidence="2" id="KW-0812">Transmembrane</keyword>
<dbReference type="Gene3D" id="2.60.200.20">
    <property type="match status" value="2"/>
</dbReference>
<dbReference type="InterPro" id="IPR000253">
    <property type="entry name" value="FHA_dom"/>
</dbReference>